<dbReference type="GO" id="GO:0004519">
    <property type="term" value="F:endonuclease activity"/>
    <property type="evidence" value="ECO:0007669"/>
    <property type="project" value="UniProtKB-KW"/>
</dbReference>
<protein>
    <submittedName>
        <fullName evidence="2">TnsA endonuclease N-terminal domain-containing protein</fullName>
    </submittedName>
</protein>
<evidence type="ECO:0000259" key="1">
    <source>
        <dbReference type="PROSITE" id="PS50994"/>
    </source>
</evidence>
<organism evidence="2 3">
    <name type="scientific">Sessilibacter corallicola</name>
    <dbReference type="NCBI Taxonomy" id="2904075"/>
    <lineage>
        <taxon>Bacteria</taxon>
        <taxon>Pseudomonadati</taxon>
        <taxon>Pseudomonadota</taxon>
        <taxon>Gammaproteobacteria</taxon>
        <taxon>Cellvibrionales</taxon>
        <taxon>Cellvibrionaceae</taxon>
        <taxon>Sessilibacter</taxon>
    </lineage>
</organism>
<name>A0ABQ0ADA8_9GAMM</name>
<dbReference type="SUPFAM" id="SSF53098">
    <property type="entry name" value="Ribonuclease H-like"/>
    <property type="match status" value="1"/>
</dbReference>
<dbReference type="EMBL" id="BAABWN010000013">
    <property type="protein sequence ID" value="GAA6169617.1"/>
    <property type="molecule type" value="Genomic_DNA"/>
</dbReference>
<keyword evidence="3" id="KW-1185">Reference proteome</keyword>
<accession>A0ABQ0ADA8</accession>
<dbReference type="InterPro" id="IPR009057">
    <property type="entry name" value="Homeodomain-like_sf"/>
</dbReference>
<sequence length="820" mass="93895">MDNTELIDFARGYGVTDAGIELLKDVCASEPARRVRSSTHGKNRSVRYPSKKMGLVIQAESFSLEFSSVLIKEFNVDVYRYYDQPQSIDLIYRSGKRNVRQPSTLDFFVISKTFIGFEEWKPFKELEKLSLKSPERFFYDESKCCFVSPAIEKALGGTGLHYKICTERDINSVFINNLNFLNGYFQSLEKYLESNNPFSQIENLKKVIKKSGGLPLNKALGSVSENDVIYYAICSGEIYFPIAELDLTSYSSAKVFLDEKSWQAYRFVTHDDRCEDDQSNIQSQIPPALLYTSEENLIDVSKRLNALSDYEKGKSSFRAIASQFGISIRTVRRWYKSIAGLETREEKLVALLPNNANKGNRLSKIPQTVIATIDEIVEQQYLSKKAISRHQVALRVINWCKENSVCPPSKPTIYQRIDMIPHSKVNLFRKGSKAAYQSEVNFFDLSSELNFRGAYFLQYCHIDHTQLDIEAVNEFDQGEGKPWLTYIVDDFSGLILAFYMSYRSPSYVSVMMAVRSMVRSYGRKPEYVLVDGGKEFQSVDFEKFCAAYNIGIMSREGQPRSGGGVEREFGKVNTGLIHNLDGNTKFMKDVRSLSRTHKPKSSAYWTLSEISVHIGVFVKASNECSSVKGKLSPSGLVDASIKKYGNRDYLNQDYSMQFYYLSLPSVPRKQVTLRRGKSVVYDYLEYWNNSFSHAPLKGIKVDMKWDPEDINFAYVFYEGKWLQCRLSNRKRRIKNDNKQLASEAMHQEVKINNIAKQKSYEKIASITESVEKEMINVKEENRLLNNGSLAEDMGEDGVNNVSEDKEFCLFDLEIPNIIEK</sequence>
<dbReference type="Proteomes" id="UP001465153">
    <property type="component" value="Unassembled WGS sequence"/>
</dbReference>
<dbReference type="PROSITE" id="PS50994">
    <property type="entry name" value="INTEGRASE"/>
    <property type="match status" value="1"/>
</dbReference>
<keyword evidence="2" id="KW-0378">Hydrolase</keyword>
<dbReference type="InterPro" id="IPR036397">
    <property type="entry name" value="RNaseH_sf"/>
</dbReference>
<dbReference type="InterPro" id="IPR055247">
    <property type="entry name" value="InsJ-like_HTH"/>
</dbReference>
<evidence type="ECO:0000313" key="3">
    <source>
        <dbReference type="Proteomes" id="UP001465153"/>
    </source>
</evidence>
<keyword evidence="2" id="KW-0255">Endonuclease</keyword>
<evidence type="ECO:0000313" key="2">
    <source>
        <dbReference type="EMBL" id="GAA6169617.1"/>
    </source>
</evidence>
<dbReference type="InterPro" id="IPR001584">
    <property type="entry name" value="Integrase_cat-core"/>
</dbReference>
<dbReference type="Pfam" id="PF00665">
    <property type="entry name" value="rve"/>
    <property type="match status" value="1"/>
</dbReference>
<comment type="caution">
    <text evidence="2">The sequence shown here is derived from an EMBL/GenBank/DDBJ whole genome shotgun (WGS) entry which is preliminary data.</text>
</comment>
<reference evidence="2 3" key="1">
    <citation type="submission" date="2024-04" db="EMBL/GenBank/DDBJ databases">
        <title>Draft genome sequence of Sessilibacter corallicola NBRC 116591.</title>
        <authorList>
            <person name="Miyakawa T."/>
            <person name="Kusuya Y."/>
            <person name="Miura T."/>
        </authorList>
    </citation>
    <scope>NUCLEOTIDE SEQUENCE [LARGE SCALE GENOMIC DNA]</scope>
    <source>
        <strain evidence="2 3">KU-00831-HH</strain>
    </source>
</reference>
<dbReference type="Pfam" id="PF13518">
    <property type="entry name" value="HTH_28"/>
    <property type="match status" value="1"/>
</dbReference>
<proteinExistence type="predicted"/>
<feature type="domain" description="Integrase catalytic" evidence="1">
    <location>
        <begin position="457"/>
        <end position="641"/>
    </location>
</feature>
<dbReference type="SUPFAM" id="SSF46689">
    <property type="entry name" value="Homeodomain-like"/>
    <property type="match status" value="1"/>
</dbReference>
<dbReference type="Gene3D" id="3.30.420.10">
    <property type="entry name" value="Ribonuclease H-like superfamily/Ribonuclease H"/>
    <property type="match status" value="1"/>
</dbReference>
<keyword evidence="2" id="KW-0540">Nuclease</keyword>
<gene>
    <name evidence="2" type="ORF">NBRC116591_34280</name>
</gene>
<dbReference type="InterPro" id="IPR012337">
    <property type="entry name" value="RNaseH-like_sf"/>
</dbReference>